<feature type="transmembrane region" description="Helical" evidence="1">
    <location>
        <begin position="193"/>
        <end position="213"/>
    </location>
</feature>
<evidence type="ECO:0000313" key="2">
    <source>
        <dbReference type="EMBL" id="RMZ57930.1"/>
    </source>
</evidence>
<keyword evidence="1" id="KW-1133">Transmembrane helix</keyword>
<feature type="transmembrane region" description="Helical" evidence="1">
    <location>
        <begin position="270"/>
        <end position="288"/>
    </location>
</feature>
<protein>
    <submittedName>
        <fullName evidence="2">Uncharacterized protein</fullName>
    </submittedName>
</protein>
<accession>A0A3M7L7L3</accession>
<gene>
    <name evidence="2" type="ORF">D1632_16605</name>
</gene>
<feature type="transmembrane region" description="Helical" evidence="1">
    <location>
        <begin position="58"/>
        <end position="82"/>
    </location>
</feature>
<sequence length="301" mass="36019">MYGDSSRFYFLCLLYILGIWKLLTYSGFYSPLLFVFSTTIQTILLLERNDFILLKKQLGIIKSYLFIFLDLFFFNSIILLCILFKSLLYPFIFSSALLILSPLLLFLKKINYYFKLPFSTIDPLWINYIRRKPWILLILIVIYFVQYQALENKNIGLFEVSSFGIGYFVFQIYREKEKLIYLKFSKKKVKIYLLESLKSNIVNTLYISIPSLLLHILYKISPIEFIFQIIFSTSIIFFIRYLFYKNDIVQGITYFISIFVLFYLQKEMTFAIYLIIVFIINILLYKLTSEKLQQIIKSYKG</sequence>
<comment type="caution">
    <text evidence="2">The sequence shown here is derived from an EMBL/GenBank/DDBJ whole genome shotgun (WGS) entry which is preliminary data.</text>
</comment>
<name>A0A3M7L7L3_9FLAO</name>
<feature type="transmembrane region" description="Helical" evidence="1">
    <location>
        <begin position="133"/>
        <end position="149"/>
    </location>
</feature>
<dbReference type="Proteomes" id="UP000267524">
    <property type="component" value="Unassembled WGS sequence"/>
</dbReference>
<dbReference type="AlphaFoldDB" id="A0A3M7L7L3"/>
<reference evidence="2 3" key="1">
    <citation type="submission" date="2018-08" db="EMBL/GenBank/DDBJ databases">
        <title>Chryseobacterium nematophagum: a novel matrix digesting pathogen of nematodes.</title>
        <authorList>
            <person name="Page A."/>
            <person name="Roberts M."/>
            <person name="Felix M.-A."/>
            <person name="Weir W."/>
        </authorList>
    </citation>
    <scope>NUCLEOTIDE SEQUENCE [LARGE SCALE GENOMIC DNA]</scope>
    <source>
        <strain evidence="2 3">JUb275</strain>
    </source>
</reference>
<feature type="transmembrane region" description="Helical" evidence="1">
    <location>
        <begin position="88"/>
        <end position="107"/>
    </location>
</feature>
<organism evidence="2 3">
    <name type="scientific">Chryseobacterium nematophagum</name>
    <dbReference type="NCBI Taxonomy" id="2305228"/>
    <lineage>
        <taxon>Bacteria</taxon>
        <taxon>Pseudomonadati</taxon>
        <taxon>Bacteroidota</taxon>
        <taxon>Flavobacteriia</taxon>
        <taxon>Flavobacteriales</taxon>
        <taxon>Weeksellaceae</taxon>
        <taxon>Chryseobacterium group</taxon>
        <taxon>Chryseobacterium</taxon>
    </lineage>
</organism>
<evidence type="ECO:0000256" key="1">
    <source>
        <dbReference type="SAM" id="Phobius"/>
    </source>
</evidence>
<proteinExistence type="predicted"/>
<keyword evidence="1" id="KW-0812">Transmembrane</keyword>
<keyword evidence="1" id="KW-0472">Membrane</keyword>
<evidence type="ECO:0000313" key="3">
    <source>
        <dbReference type="Proteomes" id="UP000267524"/>
    </source>
</evidence>
<feature type="transmembrane region" description="Helical" evidence="1">
    <location>
        <begin position="248"/>
        <end position="264"/>
    </location>
</feature>
<feature type="transmembrane region" description="Helical" evidence="1">
    <location>
        <begin position="155"/>
        <end position="173"/>
    </location>
</feature>
<feature type="transmembrane region" description="Helical" evidence="1">
    <location>
        <begin position="225"/>
        <end position="243"/>
    </location>
</feature>
<keyword evidence="3" id="KW-1185">Reference proteome</keyword>
<dbReference type="EMBL" id="QWIV01000015">
    <property type="protein sequence ID" value="RMZ57930.1"/>
    <property type="molecule type" value="Genomic_DNA"/>
</dbReference>